<dbReference type="EMBL" id="QJKJ01007574">
    <property type="protein sequence ID" value="RDX82701.1"/>
    <property type="molecule type" value="Genomic_DNA"/>
</dbReference>
<gene>
    <name evidence="3" type="ORF">CR513_36471</name>
</gene>
<name>A0A371FWM0_MUCPR</name>
<evidence type="ECO:0000259" key="2">
    <source>
        <dbReference type="Pfam" id="PF13976"/>
    </source>
</evidence>
<evidence type="ECO:0000313" key="3">
    <source>
        <dbReference type="EMBL" id="RDX82701.1"/>
    </source>
</evidence>
<reference evidence="3" key="1">
    <citation type="submission" date="2018-05" db="EMBL/GenBank/DDBJ databases">
        <title>Draft genome of Mucuna pruriens seed.</title>
        <authorList>
            <person name="Nnadi N.E."/>
            <person name="Vos R."/>
            <person name="Hasami M.H."/>
            <person name="Devisetty U.K."/>
            <person name="Aguiy J.C."/>
        </authorList>
    </citation>
    <scope>NUCLEOTIDE SEQUENCE [LARGE SCALE GENOMIC DNA]</scope>
    <source>
        <strain evidence="3">JCA_2017</strain>
    </source>
</reference>
<evidence type="ECO:0000259" key="1">
    <source>
        <dbReference type="Pfam" id="PF07727"/>
    </source>
</evidence>
<dbReference type="Pfam" id="PF13976">
    <property type="entry name" value="gag_pre-integrs"/>
    <property type="match status" value="1"/>
</dbReference>
<proteinExistence type="predicted"/>
<keyword evidence="4" id="KW-1185">Reference proteome</keyword>
<dbReference type="Proteomes" id="UP000257109">
    <property type="component" value="Unassembled WGS sequence"/>
</dbReference>
<dbReference type="OrthoDB" id="1645289at2759"/>
<dbReference type="Pfam" id="PF07727">
    <property type="entry name" value="RVT_2"/>
    <property type="match status" value="1"/>
</dbReference>
<protein>
    <recommendedName>
        <fullName evidence="5">GAG-pre-integrase domain-containing protein</fullName>
    </recommendedName>
</protein>
<organism evidence="3 4">
    <name type="scientific">Mucuna pruriens</name>
    <name type="common">Velvet bean</name>
    <name type="synonym">Dolichos pruriens</name>
    <dbReference type="NCBI Taxonomy" id="157652"/>
    <lineage>
        <taxon>Eukaryota</taxon>
        <taxon>Viridiplantae</taxon>
        <taxon>Streptophyta</taxon>
        <taxon>Embryophyta</taxon>
        <taxon>Tracheophyta</taxon>
        <taxon>Spermatophyta</taxon>
        <taxon>Magnoliopsida</taxon>
        <taxon>eudicotyledons</taxon>
        <taxon>Gunneridae</taxon>
        <taxon>Pentapetalae</taxon>
        <taxon>rosids</taxon>
        <taxon>fabids</taxon>
        <taxon>Fabales</taxon>
        <taxon>Fabaceae</taxon>
        <taxon>Papilionoideae</taxon>
        <taxon>50 kb inversion clade</taxon>
        <taxon>NPAAA clade</taxon>
        <taxon>indigoferoid/millettioid clade</taxon>
        <taxon>Phaseoleae</taxon>
        <taxon>Mucuna</taxon>
    </lineage>
</organism>
<sequence length="770" mass="89749">MKVSILAAKLKLLKLRLDEDLIMHLVLISIPAHFGQFKVTYNTQKDKWSLNELIYHCVKEEERLHGDKTKSAHFALTSQNKKRKNIKRVVEGSCKGKKTKKNEEFTCFFYKNATTHISVTIQSFLWSQPPTDDEKFIFVVMTIKLQLKTEFHLDLFETFVVPSFRRNLISISSLDKFDFSCSFGNNKVSFYQNLNVVGFGFLVDNLYMLNVVSSHNEILQIGSRAILWHKCLGHISKQRIQRLVSDEIIEPLDLSNLKTFSSLSNLKLNFNLDRKLKSSNLIVVVNTLVYMMDQENNVQGLLPFFLKSLKLFRKPNMDDVTERQNWTLKNMGEALKIVVYILNRVLIKAVNKTHYEFWTNKKPSIKHLYIWDFLVQARPNRLHERKLDSRIILFETENVIILEEVEFEKKENIRNVVFEEEFVNDISQVLMSIIVQETTIVIGNNVQTVVPNIVSKQDYDEVLPQTPTKQPQQPQEVSLRRSIRERRHAISIDYIVFLQEHEDDIGLTKDDPINFYQAMQSSNSQKWIDTMKGELRFMQDNDLLKALLRREGIDYKETFSSISSKDSFRTVMTLVAHFDLELQQMDKSFYGLKHASCQWYHKFHQVITSYGFETNVVDDCVYHKFSESKYTFLVLNVNDILLASSDIGLLHETKRFTTKNFEIKDLGKVSFVLGIQILKDHSQGIRSLSQENYISKKVLDKFGMKDSKPRDNLIAKGDKFSFKQCPNNDLEKNEMQKDSLCLNSWESNVCSSLYSSQYYFCGGSFGKILE</sequence>
<evidence type="ECO:0000313" key="4">
    <source>
        <dbReference type="Proteomes" id="UP000257109"/>
    </source>
</evidence>
<feature type="non-terminal residue" evidence="3">
    <location>
        <position position="1"/>
    </location>
</feature>
<feature type="domain" description="Reverse transcriptase Ty1/copia-type" evidence="1">
    <location>
        <begin position="583"/>
        <end position="709"/>
    </location>
</feature>
<evidence type="ECO:0008006" key="5">
    <source>
        <dbReference type="Google" id="ProtNLM"/>
    </source>
</evidence>
<dbReference type="AlphaFoldDB" id="A0A371FWM0"/>
<accession>A0A371FWM0</accession>
<feature type="domain" description="GAG-pre-integrase" evidence="2">
    <location>
        <begin position="205"/>
        <end position="259"/>
    </location>
</feature>
<dbReference type="InterPro" id="IPR025724">
    <property type="entry name" value="GAG-pre-integrase_dom"/>
</dbReference>
<comment type="caution">
    <text evidence="3">The sequence shown here is derived from an EMBL/GenBank/DDBJ whole genome shotgun (WGS) entry which is preliminary data.</text>
</comment>
<dbReference type="InterPro" id="IPR013103">
    <property type="entry name" value="RVT_2"/>
</dbReference>